<sequence>MGAKLAAKDARIDALLVQVRELTAQVREIVLRLSKDSSTSSRPPSSDGPGGRPKSNSSRRKPDRNHGKQSKNPATPLREVEVGDHRTAILAPASCQGWATLLAGVPAVGVRWRQVFDLPKPAPVEVTKCAAATKYCPGCGARASGAFPHSGVRSPVGAQGHYQGRLRGLGHHLPIHRPTLLVIALCGLKVSTRFAACLRGRAARLLGDISLPTLRA</sequence>
<comment type="caution">
    <text evidence="3">The sequence shown here is derived from an EMBL/GenBank/DDBJ whole genome shotgun (WGS) entry which is preliminary data.</text>
</comment>
<dbReference type="AlphaFoldDB" id="A0A505DJG1"/>
<evidence type="ECO:0000256" key="1">
    <source>
        <dbReference type="SAM" id="MobiDB-lite"/>
    </source>
</evidence>
<evidence type="ECO:0000313" key="3">
    <source>
        <dbReference type="EMBL" id="TPQ18639.1"/>
    </source>
</evidence>
<feature type="region of interest" description="Disordered" evidence="1">
    <location>
        <begin position="34"/>
        <end position="80"/>
    </location>
</feature>
<dbReference type="RefSeq" id="WP_140935981.1">
    <property type="nucleotide sequence ID" value="NZ_QXMJ01000173.1"/>
</dbReference>
<accession>A0A505DJG1</accession>
<reference evidence="3 4" key="1">
    <citation type="submission" date="2019-06" db="EMBL/GenBank/DDBJ databases">
        <title>Streptomyces sporangiiformans sp. nov., a novel actinomycete isolated from soil in Mount Song.</title>
        <authorList>
            <person name="Han L."/>
        </authorList>
    </citation>
    <scope>NUCLEOTIDE SEQUENCE [LARGE SCALE GENOMIC DNA]</scope>
    <source>
        <strain evidence="3 4">NEAU-SSA 1</strain>
    </source>
</reference>
<feature type="compositionally biased region" description="Low complexity" evidence="1">
    <location>
        <begin position="36"/>
        <end position="55"/>
    </location>
</feature>
<protein>
    <recommendedName>
        <fullName evidence="2">DUF6444 domain-containing protein</fullName>
    </recommendedName>
</protein>
<gene>
    <name evidence="3" type="ORF">FGD71_030270</name>
</gene>
<evidence type="ECO:0000259" key="2">
    <source>
        <dbReference type="Pfam" id="PF20042"/>
    </source>
</evidence>
<feature type="domain" description="DUF6444" evidence="2">
    <location>
        <begin position="10"/>
        <end position="72"/>
    </location>
</feature>
<organism evidence="3 4">
    <name type="scientific">Streptomyces sporangiiformans</name>
    <dbReference type="NCBI Taxonomy" id="2315329"/>
    <lineage>
        <taxon>Bacteria</taxon>
        <taxon>Bacillati</taxon>
        <taxon>Actinomycetota</taxon>
        <taxon>Actinomycetes</taxon>
        <taxon>Kitasatosporales</taxon>
        <taxon>Streptomycetaceae</taxon>
        <taxon>Streptomyces</taxon>
    </lineage>
</organism>
<dbReference type="Pfam" id="PF20042">
    <property type="entry name" value="DUF6444"/>
    <property type="match status" value="1"/>
</dbReference>
<name>A0A505DJG1_9ACTN</name>
<dbReference type="EMBL" id="VCHX02000173">
    <property type="protein sequence ID" value="TPQ18639.1"/>
    <property type="molecule type" value="Genomic_DNA"/>
</dbReference>
<dbReference type="InterPro" id="IPR045618">
    <property type="entry name" value="DUF6444"/>
</dbReference>
<feature type="compositionally biased region" description="Basic residues" evidence="1">
    <location>
        <begin position="57"/>
        <end position="69"/>
    </location>
</feature>
<keyword evidence="4" id="KW-1185">Reference proteome</keyword>
<evidence type="ECO:0000313" key="4">
    <source>
        <dbReference type="Proteomes" id="UP000317378"/>
    </source>
</evidence>
<proteinExistence type="predicted"/>
<dbReference type="Proteomes" id="UP000317378">
    <property type="component" value="Unassembled WGS sequence"/>
</dbReference>